<feature type="compositionally biased region" description="Low complexity" evidence="1">
    <location>
        <begin position="320"/>
        <end position="334"/>
    </location>
</feature>
<dbReference type="RefSeq" id="WP_105358666.1">
    <property type="nucleotide sequence ID" value="NZ_PUIB01000025.1"/>
</dbReference>
<dbReference type="EMBL" id="PUIB01000025">
    <property type="protein sequence ID" value="PQO28262.1"/>
    <property type="molecule type" value="Genomic_DNA"/>
</dbReference>
<dbReference type="Proteomes" id="UP000239388">
    <property type="component" value="Unassembled WGS sequence"/>
</dbReference>
<feature type="compositionally biased region" description="Polar residues" evidence="1">
    <location>
        <begin position="244"/>
        <end position="274"/>
    </location>
</feature>
<feature type="compositionally biased region" description="Polar residues" evidence="1">
    <location>
        <begin position="295"/>
        <end position="316"/>
    </location>
</feature>
<feature type="region of interest" description="Disordered" evidence="1">
    <location>
        <begin position="229"/>
        <end position="455"/>
    </location>
</feature>
<comment type="caution">
    <text evidence="2">The sequence shown here is derived from an EMBL/GenBank/DDBJ whole genome shotgun (WGS) entry which is preliminary data.</text>
</comment>
<dbReference type="OrthoDB" id="278131at2"/>
<gene>
    <name evidence="2" type="ORF">C5Y98_25535</name>
</gene>
<evidence type="ECO:0000313" key="3">
    <source>
        <dbReference type="Proteomes" id="UP000239388"/>
    </source>
</evidence>
<evidence type="ECO:0000313" key="2">
    <source>
        <dbReference type="EMBL" id="PQO28262.1"/>
    </source>
</evidence>
<feature type="region of interest" description="Disordered" evidence="1">
    <location>
        <begin position="94"/>
        <end position="115"/>
    </location>
</feature>
<accession>A0A2S8F7X5</accession>
<dbReference type="AlphaFoldDB" id="A0A2S8F7X5"/>
<sequence length="455" mass="48916">MTKPLGSPKSQDQQDNHRTFYGHPIVVRVKDLTWEPPVEEEAPAQEAWVSNLLGEDPYEVEREESLLVNVPPAPELPFVEPPIAELPPTTIEPVASKPQPASKTPDYLNHSGDGRRERLQSLITGQWKNRIMMSGMAVSLFVATYWLLSSGGTDESPVDDVQQNLIVESGQLGDAPAWNAPSPDSETITIEPISRNTPQMASMPPREDIIGSPVQHTSQMELTAISAPDVDSPEVPNYAHENPAWSQNPASGVSAQQDSYSPSFGPASDNTQLPRQAAPSFDAGSVPMESPIPNFDNSSNTNDPQGGYQPSFQGNRPSYEETAPSYEAPAPSSAGRSQYSEPSGDYNTSPHWMKEGMQNSMPTGATAAMSQAPLPSIQNGPPQGAEMPQIEAATPFNPSQYASSPANSQPAPQSGYGFSFDHGSNMPPSPTASQEGIRAARLSGEIEPRFDSGIR</sequence>
<feature type="compositionally biased region" description="Polar residues" evidence="1">
    <location>
        <begin position="335"/>
        <end position="350"/>
    </location>
</feature>
<feature type="compositionally biased region" description="Basic and acidic residues" evidence="1">
    <location>
        <begin position="444"/>
        <end position="455"/>
    </location>
</feature>
<name>A0A2S8F7X5_9BACT</name>
<proteinExistence type="predicted"/>
<feature type="compositionally biased region" description="Low complexity" evidence="1">
    <location>
        <begin position="397"/>
        <end position="414"/>
    </location>
</feature>
<feature type="region of interest" description="Disordered" evidence="1">
    <location>
        <begin position="1"/>
        <end position="20"/>
    </location>
</feature>
<protein>
    <submittedName>
        <fullName evidence="2">Uncharacterized protein</fullName>
    </submittedName>
</protein>
<organism evidence="2 3">
    <name type="scientific">Blastopirellula marina</name>
    <dbReference type="NCBI Taxonomy" id="124"/>
    <lineage>
        <taxon>Bacteria</taxon>
        <taxon>Pseudomonadati</taxon>
        <taxon>Planctomycetota</taxon>
        <taxon>Planctomycetia</taxon>
        <taxon>Pirellulales</taxon>
        <taxon>Pirellulaceae</taxon>
        <taxon>Blastopirellula</taxon>
    </lineage>
</organism>
<evidence type="ECO:0000256" key="1">
    <source>
        <dbReference type="SAM" id="MobiDB-lite"/>
    </source>
</evidence>
<reference evidence="2 3" key="1">
    <citation type="submission" date="2018-02" db="EMBL/GenBank/DDBJ databases">
        <title>Comparative genomes isolates from brazilian mangrove.</title>
        <authorList>
            <person name="Araujo J.E."/>
            <person name="Taketani R.G."/>
            <person name="Silva M.C.P."/>
            <person name="Loureco M.V."/>
            <person name="Andreote F.D."/>
        </authorList>
    </citation>
    <scope>NUCLEOTIDE SEQUENCE [LARGE SCALE GENOMIC DNA]</scope>
    <source>
        <strain evidence="2 3">NAP PRIS-MGV</strain>
    </source>
</reference>